<evidence type="ECO:0000313" key="1">
    <source>
        <dbReference type="EMBL" id="BAQ21083.1"/>
    </source>
</evidence>
<dbReference type="SUPFAM" id="SSF52402">
    <property type="entry name" value="Adenine nucleotide alpha hydrolases-like"/>
    <property type="match status" value="1"/>
</dbReference>
<evidence type="ECO:0008006" key="2">
    <source>
        <dbReference type="Google" id="ProtNLM"/>
    </source>
</evidence>
<dbReference type="KEGG" id="cgt:cgR_6021"/>
<proteinExistence type="predicted"/>
<sequence length="604" mass="67801">MSYLAPVLSRGFVQTANASEAVVHSTTNHVAPSRGRYQVVSVQGFASLFGVPFTSADELALILNGRIDSPEQLVKELRGTATITLRETDTGAFYVITDMYGAGKIFIWQDSVRWAVSSSVKDLVSFLNQNGIKAKKSIENAGLLGFVGYGGGAISSPYEDILCVDQFKYVIVAANGKLNQRDYSFKEELVGPSAPNSSNQEDLLQSVAIEIRRNTSVFSSYKAESYICHLTGGLDSRVVFAALVGTPYKDQYSTFTYGLEESPDMVIARRLTAEFGLTASTYSGMRYSVVPQDPALQVLWSLNQTGGMTSLGPASIGGYPRPDSVVLAGGWGEMYRGGYPDFVSADASHEEKIKWVVNWVLRSGSPYGPRISYDGLFSDAMVQRARDFGQLMLSEIQHLEIGDELLAEWMYLRWSTRFNVGEITRTCLPFTHRADPLCVPEMMKLVYATPFSDRKNGNLELDLVKALYPGMESYPYDKDYLTEDYLRTRGISDVASFDESLPLEIKWHFDDKPHYLEAITPVARPTQAQKAEALRVKMPLRFIVRAEENRRRIQNYVRDVPEEMSQVFNLKNLKNVTDRNPKTRPEYRRLETLNSALSWYFEQE</sequence>
<dbReference type="InterPro" id="IPR014729">
    <property type="entry name" value="Rossmann-like_a/b/a_fold"/>
</dbReference>
<gene>
    <name evidence="1" type="ordered locus">cgR_6021</name>
</gene>
<name>A0AB72VFQ9_CORGB</name>
<accession>A0AB72VFQ9</accession>
<dbReference type="EMBL" id="AP009044">
    <property type="protein sequence ID" value="BAQ21083.1"/>
    <property type="molecule type" value="Genomic_DNA"/>
</dbReference>
<dbReference type="Proteomes" id="UP000006698">
    <property type="component" value="Chromosome"/>
</dbReference>
<organism evidence="1">
    <name type="scientific">Corynebacterium glutamicum (strain R)</name>
    <dbReference type="NCBI Taxonomy" id="340322"/>
    <lineage>
        <taxon>Bacteria</taxon>
        <taxon>Bacillati</taxon>
        <taxon>Actinomycetota</taxon>
        <taxon>Actinomycetes</taxon>
        <taxon>Mycobacteriales</taxon>
        <taxon>Corynebacteriaceae</taxon>
        <taxon>Corynebacterium</taxon>
    </lineage>
</organism>
<dbReference type="Gene3D" id="3.40.50.620">
    <property type="entry name" value="HUPs"/>
    <property type="match status" value="1"/>
</dbReference>
<reference evidence="1" key="1">
    <citation type="journal article" date="2007" name="Microbiology">
        <title>Comparative analysis of the Corynebacterium glutamicum group and complete genome sequence of strain R.</title>
        <authorList>
            <person name="Yukawa H."/>
            <person name="Omumasaba C.A."/>
            <person name="Nonaka H."/>
            <person name="Kos P."/>
            <person name="Okai N."/>
            <person name="Suzuki N."/>
            <person name="Suda M."/>
            <person name="Tsuge Y."/>
            <person name="Watanabe J."/>
            <person name="Ikeda Y."/>
            <person name="Vertes A.A."/>
            <person name="Inui M."/>
        </authorList>
    </citation>
    <scope>NUCLEOTIDE SEQUENCE</scope>
    <source>
        <strain evidence="1">R</strain>
    </source>
</reference>
<protein>
    <recommendedName>
        <fullName evidence="2">Asparagine synthetase domain-containing protein</fullName>
    </recommendedName>
</protein>
<dbReference type="AlphaFoldDB" id="A0AB72VFQ9"/>